<keyword evidence="1" id="KW-0472">Membrane</keyword>
<feature type="transmembrane region" description="Helical" evidence="1">
    <location>
        <begin position="120"/>
        <end position="141"/>
    </location>
</feature>
<keyword evidence="3" id="KW-1185">Reference proteome</keyword>
<feature type="transmembrane region" description="Helical" evidence="1">
    <location>
        <begin position="188"/>
        <end position="208"/>
    </location>
</feature>
<evidence type="ECO:0000313" key="3">
    <source>
        <dbReference type="Proteomes" id="UP000004605"/>
    </source>
</evidence>
<dbReference type="AlphaFoldDB" id="F9S5F7"/>
<dbReference type="Proteomes" id="UP000004605">
    <property type="component" value="Unassembled WGS sequence"/>
</dbReference>
<comment type="caution">
    <text evidence="2">The sequence shown here is derived from an EMBL/GenBank/DDBJ whole genome shotgun (WGS) entry which is preliminary data.</text>
</comment>
<reference evidence="2 3" key="1">
    <citation type="journal article" date="2012" name="Int. J. Syst. Evol. Microbiol.">
        <title>Vibrio caribbeanicus sp. nov., isolated from the marine sponge Scleritoderma cyanea.</title>
        <authorList>
            <person name="Hoffmann M."/>
            <person name="Monday S.R."/>
            <person name="Allard M.W."/>
            <person name="Strain E.A."/>
            <person name="Whittaker P."/>
            <person name="Naum M."/>
            <person name="McCarthy P.J."/>
            <person name="Lopez J.V."/>
            <person name="Fischer M."/>
            <person name="Brown E.W."/>
        </authorList>
    </citation>
    <scope>NUCLEOTIDE SEQUENCE [LARGE SCALE GENOMIC DNA]</scope>
    <source>
        <strain evidence="2 3">ATCC 700023</strain>
    </source>
</reference>
<name>F9S5F7_9VIBR</name>
<protein>
    <submittedName>
        <fullName evidence="2">Uncharacterized protein</fullName>
    </submittedName>
</protein>
<keyword evidence="1" id="KW-0812">Transmembrane</keyword>
<proteinExistence type="predicted"/>
<sequence length="257" mass="29163">MVGKAMSIEDNYHFKVRRYPNDNGFNDILFEVNDNVEDFPESVVTLKNDIESVIKISALLFKEDKTSYDGYYERLFMVADLAFNGRKEQISLAQNTLESIKVDLVHEIGPRIRTTLLFKYIKVSIIPILVFLLFSLGLYFFENNSLYLIKLILVGIGANIGCWLSLAVRTRSVEFDQILPILSDHKGVHSRIIFVMTFAIVMAILMKSGLLSIQLGEFSSNSIVNDNYSALSAGFIMGFAEKLFVDKFQSKINTIKV</sequence>
<dbReference type="EMBL" id="AFWF01000218">
    <property type="protein sequence ID" value="EGU35899.1"/>
    <property type="molecule type" value="Genomic_DNA"/>
</dbReference>
<evidence type="ECO:0000256" key="1">
    <source>
        <dbReference type="SAM" id="Phobius"/>
    </source>
</evidence>
<organism evidence="2 3">
    <name type="scientific">Vibrio ichthyoenteri ATCC 700023</name>
    <dbReference type="NCBI Taxonomy" id="870968"/>
    <lineage>
        <taxon>Bacteria</taxon>
        <taxon>Pseudomonadati</taxon>
        <taxon>Pseudomonadota</taxon>
        <taxon>Gammaproteobacteria</taxon>
        <taxon>Vibrionales</taxon>
        <taxon>Vibrionaceae</taxon>
        <taxon>Vibrio</taxon>
    </lineage>
</organism>
<feature type="transmembrane region" description="Helical" evidence="1">
    <location>
        <begin position="147"/>
        <end position="168"/>
    </location>
</feature>
<gene>
    <name evidence="2" type="ORF">VII00023_14523</name>
</gene>
<evidence type="ECO:0000313" key="2">
    <source>
        <dbReference type="EMBL" id="EGU35899.1"/>
    </source>
</evidence>
<feature type="transmembrane region" description="Helical" evidence="1">
    <location>
        <begin position="228"/>
        <end position="245"/>
    </location>
</feature>
<accession>F9S5F7</accession>
<keyword evidence="1" id="KW-1133">Transmembrane helix</keyword>